<dbReference type="KEGG" id="sbae:DSM104329_03328"/>
<protein>
    <submittedName>
        <fullName evidence="3">Ketoacyl reductase</fullName>
        <ecNumber evidence="3">1.3.1.-</ecNumber>
    </submittedName>
</protein>
<dbReference type="EC" id="1.3.1.-" evidence="3"/>
<name>A0A9E6XYH3_9ACTN</name>
<dbReference type="Pfam" id="PF13561">
    <property type="entry name" value="adh_short_C2"/>
    <property type="match status" value="1"/>
</dbReference>
<dbReference type="AlphaFoldDB" id="A0A9E6XYH3"/>
<evidence type="ECO:0000256" key="1">
    <source>
        <dbReference type="ARBA" id="ARBA00006484"/>
    </source>
</evidence>
<dbReference type="PANTHER" id="PTHR24321">
    <property type="entry name" value="DEHYDROGENASES, SHORT CHAIN"/>
    <property type="match status" value="1"/>
</dbReference>
<dbReference type="GO" id="GO:0016491">
    <property type="term" value="F:oxidoreductase activity"/>
    <property type="evidence" value="ECO:0007669"/>
    <property type="project" value="UniProtKB-KW"/>
</dbReference>
<accession>A0A9E6XYH3</accession>
<comment type="similarity">
    <text evidence="1">Belongs to the short-chain dehydrogenases/reductases (SDR) family.</text>
</comment>
<reference evidence="3" key="1">
    <citation type="journal article" date="2022" name="Int. J. Syst. Evol. Microbiol.">
        <title>Pseudomonas aegrilactucae sp. nov. and Pseudomonas morbosilactucae sp. nov., pathogens causing bacterial rot of lettuce in Japan.</title>
        <authorList>
            <person name="Sawada H."/>
            <person name="Fujikawa T."/>
            <person name="Satou M."/>
        </authorList>
    </citation>
    <scope>NUCLEOTIDE SEQUENCE</scope>
    <source>
        <strain evidence="3">0166_1</strain>
    </source>
</reference>
<keyword evidence="4" id="KW-1185">Reference proteome</keyword>
<organism evidence="3 4">
    <name type="scientific">Capillimicrobium parvum</name>
    <dbReference type="NCBI Taxonomy" id="2884022"/>
    <lineage>
        <taxon>Bacteria</taxon>
        <taxon>Bacillati</taxon>
        <taxon>Actinomycetota</taxon>
        <taxon>Thermoleophilia</taxon>
        <taxon>Solirubrobacterales</taxon>
        <taxon>Capillimicrobiaceae</taxon>
        <taxon>Capillimicrobium</taxon>
    </lineage>
</organism>
<dbReference type="Gene3D" id="3.40.50.720">
    <property type="entry name" value="NAD(P)-binding Rossmann-like Domain"/>
    <property type="match status" value="1"/>
</dbReference>
<dbReference type="Proteomes" id="UP001162834">
    <property type="component" value="Chromosome"/>
</dbReference>
<dbReference type="InterPro" id="IPR036291">
    <property type="entry name" value="NAD(P)-bd_dom_sf"/>
</dbReference>
<evidence type="ECO:0000313" key="4">
    <source>
        <dbReference type="Proteomes" id="UP001162834"/>
    </source>
</evidence>
<sequence length="279" mass="28899">MSPGDGPRVAVVTGAARAGSIGRAIAARLLRDGLQVVISDLGGPLDTHPDYESAGASDLRDARDALGALGDVHALPCDVRRAGDVQALVDGAVERFGRFDVLVNNAGLGVGLTPVVELDEADWRLNLDVMATGVFLCSRAAARQMIEQGDGGRIVTIASQAAKTGLPLLSAYCAAKFAALGFTQSLAHELGPHAITVNAVCPGTVDTPLLAVKGGVYERYSAMAGITEEQYRKRVLRTIPLGRMATPDDIAQAVGFLVSPAAGYITGEAINVTGGQEMH</sequence>
<dbReference type="CDD" id="cd05233">
    <property type="entry name" value="SDR_c"/>
    <property type="match status" value="1"/>
</dbReference>
<dbReference type="PRINTS" id="PR00081">
    <property type="entry name" value="GDHRDH"/>
</dbReference>
<proteinExistence type="inferred from homology"/>
<evidence type="ECO:0000313" key="3">
    <source>
        <dbReference type="EMBL" id="UGS36917.1"/>
    </source>
</evidence>
<dbReference type="InterPro" id="IPR020904">
    <property type="entry name" value="Sc_DH/Rdtase_CS"/>
</dbReference>
<dbReference type="PANTHER" id="PTHR24321:SF8">
    <property type="entry name" value="ESTRADIOL 17-BETA-DEHYDROGENASE 8-RELATED"/>
    <property type="match status" value="1"/>
</dbReference>
<dbReference type="EMBL" id="CP087164">
    <property type="protein sequence ID" value="UGS36917.1"/>
    <property type="molecule type" value="Genomic_DNA"/>
</dbReference>
<gene>
    <name evidence="3" type="primary">actIII_2</name>
    <name evidence="3" type="ORF">DSM104329_03328</name>
</gene>
<dbReference type="PROSITE" id="PS00061">
    <property type="entry name" value="ADH_SHORT"/>
    <property type="match status" value="1"/>
</dbReference>
<dbReference type="PRINTS" id="PR00080">
    <property type="entry name" value="SDRFAMILY"/>
</dbReference>
<evidence type="ECO:0000256" key="2">
    <source>
        <dbReference type="ARBA" id="ARBA00023002"/>
    </source>
</evidence>
<dbReference type="RefSeq" id="WP_259310979.1">
    <property type="nucleotide sequence ID" value="NZ_CP087164.1"/>
</dbReference>
<dbReference type="FunFam" id="3.40.50.720:FF:000084">
    <property type="entry name" value="Short-chain dehydrogenase reductase"/>
    <property type="match status" value="1"/>
</dbReference>
<dbReference type="SUPFAM" id="SSF51735">
    <property type="entry name" value="NAD(P)-binding Rossmann-fold domains"/>
    <property type="match status" value="1"/>
</dbReference>
<keyword evidence="2 3" id="KW-0560">Oxidoreductase</keyword>
<dbReference type="InterPro" id="IPR002347">
    <property type="entry name" value="SDR_fam"/>
</dbReference>